<keyword evidence="2" id="KW-1185">Reference proteome</keyword>
<dbReference type="Proteomes" id="UP000681414">
    <property type="component" value="Unassembled WGS sequence"/>
</dbReference>
<dbReference type="EMBL" id="JAGYPG010000001">
    <property type="protein sequence ID" value="MBS4194683.1"/>
    <property type="molecule type" value="Genomic_DNA"/>
</dbReference>
<comment type="caution">
    <text evidence="1">The sequence shown here is derived from an EMBL/GenBank/DDBJ whole genome shotgun (WGS) entry which is preliminary data.</text>
</comment>
<gene>
    <name evidence="1" type="ORF">KHA97_06295</name>
</gene>
<reference evidence="1 2" key="1">
    <citation type="submission" date="2021-05" db="EMBL/GenBank/DDBJ databases">
        <title>Novel Bacillus species.</title>
        <authorList>
            <person name="Liu G."/>
        </authorList>
    </citation>
    <scope>NUCLEOTIDE SEQUENCE [LARGE SCALE GENOMIC DNA]</scope>
    <source>
        <strain evidence="2">FJAT-49780</strain>
    </source>
</reference>
<organism evidence="1 2">
    <name type="scientific">Lederbergia citri</name>
    <dbReference type="NCBI Taxonomy" id="2833580"/>
    <lineage>
        <taxon>Bacteria</taxon>
        <taxon>Bacillati</taxon>
        <taxon>Bacillota</taxon>
        <taxon>Bacilli</taxon>
        <taxon>Bacillales</taxon>
        <taxon>Bacillaceae</taxon>
        <taxon>Lederbergia</taxon>
    </lineage>
</organism>
<accession>A0A942TDA2</accession>
<dbReference type="SUPFAM" id="SSF158379">
    <property type="entry name" value="YqgQ-like"/>
    <property type="match status" value="1"/>
</dbReference>
<proteinExistence type="predicted"/>
<sequence length="74" mass="8744">MNSVYDVQQLLKKFGIFVYMGERLLDLELMISEIKDLYYSSLINKDELHKALSILRNEILIENNRRKSGEEHGK</sequence>
<evidence type="ECO:0000313" key="2">
    <source>
        <dbReference type="Proteomes" id="UP000681414"/>
    </source>
</evidence>
<dbReference type="RefSeq" id="WP_213123847.1">
    <property type="nucleotide sequence ID" value="NZ_JAGYPG010000001.1"/>
</dbReference>
<dbReference type="InterPro" id="IPR023164">
    <property type="entry name" value="YqgQ-like_sf"/>
</dbReference>
<dbReference type="Gene3D" id="1.10.287.760">
    <property type="entry name" value="YqgQ-like"/>
    <property type="match status" value="1"/>
</dbReference>
<evidence type="ECO:0000313" key="1">
    <source>
        <dbReference type="EMBL" id="MBS4194683.1"/>
    </source>
</evidence>
<dbReference type="AlphaFoldDB" id="A0A942TDA2"/>
<protein>
    <submittedName>
        <fullName evidence="1">YqgQ family protein</fullName>
    </submittedName>
</protein>
<dbReference type="InterPro" id="IPR009256">
    <property type="entry name" value="YqgQ-like"/>
</dbReference>
<dbReference type="Pfam" id="PF06014">
    <property type="entry name" value="YqgQ-like"/>
    <property type="match status" value="1"/>
</dbReference>
<name>A0A942TDA2_9BACI</name>